<keyword evidence="2" id="KW-1133">Transmembrane helix</keyword>
<keyword evidence="2" id="KW-0472">Membrane</keyword>
<reference evidence="3" key="1">
    <citation type="submission" date="2020-10" db="EMBL/GenBank/DDBJ databases">
        <authorList>
            <person name="Gilroy R."/>
        </authorList>
    </citation>
    <scope>NUCLEOTIDE SEQUENCE</scope>
    <source>
        <strain evidence="3">ChiHjej12B11-29160</strain>
    </source>
</reference>
<dbReference type="AlphaFoldDB" id="A0A9D1HX65"/>
<keyword evidence="2" id="KW-0812">Transmembrane</keyword>
<dbReference type="Proteomes" id="UP000824078">
    <property type="component" value="Unassembled WGS sequence"/>
</dbReference>
<gene>
    <name evidence="3" type="ORF">IAD17_02005</name>
</gene>
<proteinExistence type="predicted"/>
<protein>
    <submittedName>
        <fullName evidence="3">Uncharacterized protein</fullName>
    </submittedName>
</protein>
<evidence type="ECO:0000256" key="1">
    <source>
        <dbReference type="SAM" id="MobiDB-lite"/>
    </source>
</evidence>
<feature type="region of interest" description="Disordered" evidence="1">
    <location>
        <begin position="111"/>
        <end position="153"/>
    </location>
</feature>
<comment type="caution">
    <text evidence="3">The sequence shown here is derived from an EMBL/GenBank/DDBJ whole genome shotgun (WGS) entry which is preliminary data.</text>
</comment>
<dbReference type="EMBL" id="DVMQ01000006">
    <property type="protein sequence ID" value="HIU23682.1"/>
    <property type="molecule type" value="Genomic_DNA"/>
</dbReference>
<organism evidence="3 4">
    <name type="scientific">Candidatus Coprovicinus avistercoris</name>
    <dbReference type="NCBI Taxonomy" id="2840754"/>
    <lineage>
        <taxon>Bacteria</taxon>
        <taxon>Bacillati</taxon>
        <taxon>Actinomycetota</taxon>
        <taxon>Coriobacteriia</taxon>
        <taxon>Coriobacteriales</taxon>
        <taxon>Coriobacteriaceae</taxon>
        <taxon>Coriobacteriaceae incertae sedis</taxon>
        <taxon>Candidatus Coprovicinus</taxon>
    </lineage>
</organism>
<feature type="compositionally biased region" description="Polar residues" evidence="1">
    <location>
        <begin position="135"/>
        <end position="146"/>
    </location>
</feature>
<feature type="transmembrane region" description="Helical" evidence="2">
    <location>
        <begin position="6"/>
        <end position="29"/>
    </location>
</feature>
<reference evidence="3" key="2">
    <citation type="journal article" date="2021" name="PeerJ">
        <title>Extensive microbial diversity within the chicken gut microbiome revealed by metagenomics and culture.</title>
        <authorList>
            <person name="Gilroy R."/>
            <person name="Ravi A."/>
            <person name="Getino M."/>
            <person name="Pursley I."/>
            <person name="Horton D.L."/>
            <person name="Alikhan N.F."/>
            <person name="Baker D."/>
            <person name="Gharbi K."/>
            <person name="Hall N."/>
            <person name="Watson M."/>
            <person name="Adriaenssens E.M."/>
            <person name="Foster-Nyarko E."/>
            <person name="Jarju S."/>
            <person name="Secka A."/>
            <person name="Antonio M."/>
            <person name="Oren A."/>
            <person name="Chaudhuri R.R."/>
            <person name="La Ragione R."/>
            <person name="Hildebrand F."/>
            <person name="Pallen M.J."/>
        </authorList>
    </citation>
    <scope>NUCLEOTIDE SEQUENCE</scope>
    <source>
        <strain evidence="3">ChiHjej12B11-29160</strain>
    </source>
</reference>
<feature type="compositionally biased region" description="Low complexity" evidence="1">
    <location>
        <begin position="111"/>
        <end position="134"/>
    </location>
</feature>
<sequence>MTSTFGMIATLGYSFAAVFTLLAVVYYFLRHVRAVRDEMTGKTAQREIADIRSGRRGRSWLGTQSSGIFSDVHGVQRTPAGTGSGSLHVRNVEVATNVITPLGENDSELSTTLLSSQASSTTSETEAGTTLLSSQSDSETETTLLSQEGEVRK</sequence>
<evidence type="ECO:0000256" key="2">
    <source>
        <dbReference type="SAM" id="Phobius"/>
    </source>
</evidence>
<name>A0A9D1HX65_9ACTN</name>
<evidence type="ECO:0000313" key="4">
    <source>
        <dbReference type="Proteomes" id="UP000824078"/>
    </source>
</evidence>
<evidence type="ECO:0000313" key="3">
    <source>
        <dbReference type="EMBL" id="HIU23682.1"/>
    </source>
</evidence>
<accession>A0A9D1HX65</accession>